<dbReference type="InterPro" id="IPR058922">
    <property type="entry name" value="WHD_DRP"/>
</dbReference>
<dbReference type="FunFam" id="1.10.10.10:FF:000322">
    <property type="entry name" value="Probable disease resistance protein At1g63360"/>
    <property type="match status" value="1"/>
</dbReference>
<keyword evidence="2" id="KW-0547">Nucleotide-binding</keyword>
<dbReference type="InterPro" id="IPR027417">
    <property type="entry name" value="P-loop_NTPase"/>
</dbReference>
<feature type="domain" description="Disease resistance N-terminal" evidence="6">
    <location>
        <begin position="935"/>
        <end position="1020"/>
    </location>
</feature>
<dbReference type="FunFam" id="3.40.50.300:FF:001091">
    <property type="entry name" value="Probable disease resistance protein At1g61300"/>
    <property type="match status" value="1"/>
</dbReference>
<proteinExistence type="predicted"/>
<dbReference type="STRING" id="337451.A0A3S4N8I7"/>
<feature type="region of interest" description="Disordered" evidence="4">
    <location>
        <begin position="1217"/>
        <end position="1241"/>
    </location>
</feature>
<dbReference type="InterPro" id="IPR032675">
    <property type="entry name" value="LRR_dom_sf"/>
</dbReference>
<dbReference type="InterPro" id="IPR041118">
    <property type="entry name" value="Rx_N"/>
</dbReference>
<evidence type="ECO:0000313" key="10">
    <source>
        <dbReference type="Proteomes" id="UP000283530"/>
    </source>
</evidence>
<dbReference type="Gene3D" id="1.10.8.430">
    <property type="entry name" value="Helical domain of apoptotic protease-activating factors"/>
    <property type="match status" value="1"/>
</dbReference>
<dbReference type="InterPro" id="IPR002182">
    <property type="entry name" value="NB-ARC"/>
</dbReference>
<dbReference type="PRINTS" id="PR00364">
    <property type="entry name" value="DISEASERSIST"/>
</dbReference>
<evidence type="ECO:0000313" key="9">
    <source>
        <dbReference type="EMBL" id="RWR73997.1"/>
    </source>
</evidence>
<dbReference type="SUPFAM" id="SSF52540">
    <property type="entry name" value="P-loop containing nucleoside triphosphate hydrolases"/>
    <property type="match status" value="2"/>
</dbReference>
<dbReference type="InterPro" id="IPR038005">
    <property type="entry name" value="RX-like_CC"/>
</dbReference>
<dbReference type="Proteomes" id="UP000283530">
    <property type="component" value="Unassembled WGS sequence"/>
</dbReference>
<dbReference type="Pfam" id="PF23598">
    <property type="entry name" value="LRR_14"/>
    <property type="match status" value="1"/>
</dbReference>
<gene>
    <name evidence="9" type="ORF">CKAN_00230700</name>
</gene>
<evidence type="ECO:0000259" key="8">
    <source>
        <dbReference type="Pfam" id="PF23598"/>
    </source>
</evidence>
<evidence type="ECO:0000256" key="1">
    <source>
        <dbReference type="ARBA" id="ARBA00022737"/>
    </source>
</evidence>
<evidence type="ECO:0000259" key="5">
    <source>
        <dbReference type="Pfam" id="PF00931"/>
    </source>
</evidence>
<organism evidence="9 10">
    <name type="scientific">Cinnamomum micranthum f. kanehirae</name>
    <dbReference type="NCBI Taxonomy" id="337451"/>
    <lineage>
        <taxon>Eukaryota</taxon>
        <taxon>Viridiplantae</taxon>
        <taxon>Streptophyta</taxon>
        <taxon>Embryophyta</taxon>
        <taxon>Tracheophyta</taxon>
        <taxon>Spermatophyta</taxon>
        <taxon>Magnoliopsida</taxon>
        <taxon>Magnoliidae</taxon>
        <taxon>Laurales</taxon>
        <taxon>Lauraceae</taxon>
        <taxon>Cinnamomum</taxon>
    </lineage>
</organism>
<dbReference type="Pfam" id="PF18052">
    <property type="entry name" value="Rx_N"/>
    <property type="match status" value="2"/>
</dbReference>
<accession>A0A3S4N8I7</accession>
<feature type="domain" description="NB-ARC" evidence="5">
    <location>
        <begin position="174"/>
        <end position="349"/>
    </location>
</feature>
<comment type="caution">
    <text evidence="9">The sequence shown here is derived from an EMBL/GenBank/DDBJ whole genome shotgun (WGS) entry which is preliminary data.</text>
</comment>
<dbReference type="Gene3D" id="3.80.10.10">
    <property type="entry name" value="Ribonuclease Inhibitor"/>
    <property type="match status" value="2"/>
</dbReference>
<keyword evidence="3" id="KW-0611">Plant defense</keyword>
<dbReference type="GO" id="GO:0043531">
    <property type="term" value="F:ADP binding"/>
    <property type="evidence" value="ECO:0007669"/>
    <property type="project" value="InterPro"/>
</dbReference>
<dbReference type="InterPro" id="IPR055414">
    <property type="entry name" value="LRR_R13L4/SHOC2-like"/>
</dbReference>
<dbReference type="Gene3D" id="3.40.50.300">
    <property type="entry name" value="P-loop containing nucleotide triphosphate hydrolases"/>
    <property type="match status" value="2"/>
</dbReference>
<feature type="domain" description="NB-ARC" evidence="5">
    <location>
        <begin position="1106"/>
        <end position="1207"/>
    </location>
</feature>
<keyword evidence="10" id="KW-1185">Reference proteome</keyword>
<dbReference type="Pfam" id="PF23559">
    <property type="entry name" value="WHD_DRP"/>
    <property type="match status" value="1"/>
</dbReference>
<dbReference type="InterPro" id="IPR042197">
    <property type="entry name" value="Apaf_helical"/>
</dbReference>
<reference evidence="9 10" key="1">
    <citation type="journal article" date="2019" name="Nat. Plants">
        <title>Stout camphor tree genome fills gaps in understanding of flowering plant genome evolution.</title>
        <authorList>
            <person name="Chaw S.M."/>
            <person name="Liu Y.C."/>
            <person name="Wu Y.W."/>
            <person name="Wang H.Y."/>
            <person name="Lin C.I."/>
            <person name="Wu C.S."/>
            <person name="Ke H.M."/>
            <person name="Chang L.Y."/>
            <person name="Hsu C.Y."/>
            <person name="Yang H.T."/>
            <person name="Sudianto E."/>
            <person name="Hsu M.H."/>
            <person name="Wu K.P."/>
            <person name="Wang L.N."/>
            <person name="Leebens-Mack J.H."/>
            <person name="Tsai I.J."/>
        </authorList>
    </citation>
    <scope>NUCLEOTIDE SEQUENCE [LARGE SCALE GENOMIC DNA]</scope>
    <source>
        <strain evidence="10">cv. Chaw 1501</strain>
        <tissue evidence="9">Young leaves</tissue>
    </source>
</reference>
<evidence type="ECO:0000256" key="3">
    <source>
        <dbReference type="ARBA" id="ARBA00022821"/>
    </source>
</evidence>
<dbReference type="CDD" id="cd14798">
    <property type="entry name" value="RX-CC_like"/>
    <property type="match status" value="2"/>
</dbReference>
<dbReference type="SUPFAM" id="SSF52058">
    <property type="entry name" value="L domain-like"/>
    <property type="match status" value="1"/>
</dbReference>
<dbReference type="Gene3D" id="1.20.5.4130">
    <property type="match status" value="2"/>
</dbReference>
<dbReference type="PANTHER" id="PTHR23155:SF1232">
    <property type="entry name" value="OS09G0270700 PROTEIN"/>
    <property type="match status" value="1"/>
</dbReference>
<feature type="compositionally biased region" description="Basic and acidic residues" evidence="4">
    <location>
        <begin position="1230"/>
        <end position="1241"/>
    </location>
</feature>
<feature type="domain" description="Disease resistance protein winged helix" evidence="7">
    <location>
        <begin position="433"/>
        <end position="503"/>
    </location>
</feature>
<dbReference type="PANTHER" id="PTHR23155">
    <property type="entry name" value="DISEASE RESISTANCE PROTEIN RP"/>
    <property type="match status" value="1"/>
</dbReference>
<feature type="domain" description="Disease resistance N-terminal" evidence="6">
    <location>
        <begin position="5"/>
        <end position="92"/>
    </location>
</feature>
<dbReference type="InterPro" id="IPR044974">
    <property type="entry name" value="Disease_R_plants"/>
</dbReference>
<keyword evidence="1" id="KW-0677">Repeat</keyword>
<evidence type="ECO:0000259" key="6">
    <source>
        <dbReference type="Pfam" id="PF18052"/>
    </source>
</evidence>
<feature type="domain" description="Disease resistance R13L4/SHOC-2-like LRR" evidence="8">
    <location>
        <begin position="550"/>
        <end position="837"/>
    </location>
</feature>
<protein>
    <submittedName>
        <fullName evidence="9">Disease resistance protein RPM1-like protein</fullName>
    </submittedName>
</protein>
<dbReference type="Gene3D" id="1.10.10.10">
    <property type="entry name" value="Winged helix-like DNA-binding domain superfamily/Winged helix DNA-binding domain"/>
    <property type="match status" value="1"/>
</dbReference>
<feature type="region of interest" description="Disordered" evidence="4">
    <location>
        <begin position="907"/>
        <end position="926"/>
    </location>
</feature>
<dbReference type="EMBL" id="QPKB01000001">
    <property type="protein sequence ID" value="RWR73997.1"/>
    <property type="molecule type" value="Genomic_DNA"/>
</dbReference>
<evidence type="ECO:0000256" key="4">
    <source>
        <dbReference type="SAM" id="MobiDB-lite"/>
    </source>
</evidence>
<dbReference type="OrthoDB" id="660555at2759"/>
<name>A0A3S4N8I7_9MAGN</name>
<sequence>MAATAVGFLLQTLGSLVQHEASLLQGFRTNINEIQLELQSMRSFLKDADRRERSDDDDGVRTWVEQVREATYKVEDIIDMYMWQTTKQNTREGLIRRALYNTLLLPKNYCYKRQIASELQAIISEIHEISERRQRYGFHEEGQTSKMKNDNEDWQRSGEYLHFIPDEEIVGIDEDKDFLIGELTDERPKRVVVAVVGMGGLGKTTLVTKVYDSPQVKNHFECHAWITVSQSYKVDDLMRNMIKELYESNKEAVPDGIDKMVGGHLVQTTIDYLQNKRYVIVLDDVWETIDWNHIRVAFPNNRCGSRIMLTTRIRDVALSFEAESILYLEPLGKDEAWLLFCSRAFSNKSCPPELKPYAKTLVQKCEGLPLAIVTIGGLMLTKEKSSLEWRKVENSLSWQLSNNKKLGRMKNILLLNFDDLPYNLKYCFLYFGLFPEDCRISEKKLIKLWVAEGFIEEREGHTLEEVAEDYIKELTCRSMLQIMEEDFLSHRWVRMHDVLRELAISIGHEHEQNFCSMHDGKEEIWTNKAHYLSLQNNIVNIQSSSTCHPRSLMLFKIEIRSLSLNSISSRYKLLKVLNLESSSIESVPDELVELFNLRYLDLSKTNVEELPRSIGRLQNLQTLHIGDTKIKILPKGVGKLKKLRHAFISSGVHAPDGIFNLNCLQSLSMIGINDDTIRKVGNLTQLRCLGIENVKRNHGKELSASLQKMKALLNLSVEVISAEEILDLDAVSSPPAHLKYLWLDGRLERLPPWIGSLQYLVSLALLRSHLKEDPLSSLEALPNLMTLRLIMAYVGEELCFRHGCFLRLKVLAIYYIPKLNIIKIENGSMTRIEKLFLKECPELRRIPEGLQYLTTLQELGLIDMSEELIQRIKAGDELVNLLHIPLIGHYNSTNNIGEKIEIQAPIGDEEDSWSSEEQKEKERNQSVSQNMAEAAVGFLLQTLGSLVQHEASLLRGFRTNINEIRRELQSMRSFLKDADRRERSDDDDGARTWVEQVREATYKVEDIIDMYMWQIAKQHTGGGLIRRALYNTLLLPKHYCYKRQIASKLQAIKSEIHEISERRQRYGFHEEGQTSKMKNDVEHWQRSGEYLHFIPDEDIVGIDEYKDILIGELTDERPERVVVAVVGMGGLGKTTLVTKVYDSPEVKNHFECHAWITVSQSYKVDELMRNMIKELYKSNKEAVPDSINKMEGGHLVQAVIEYLQNKRPGCPCRHCSAPGASGGDRSGSSRRIDRMESAGYI</sequence>
<dbReference type="AlphaFoldDB" id="A0A3S4N8I7"/>
<evidence type="ECO:0000256" key="2">
    <source>
        <dbReference type="ARBA" id="ARBA00022741"/>
    </source>
</evidence>
<evidence type="ECO:0000259" key="7">
    <source>
        <dbReference type="Pfam" id="PF23559"/>
    </source>
</evidence>
<dbReference type="GO" id="GO:0098542">
    <property type="term" value="P:defense response to other organism"/>
    <property type="evidence" value="ECO:0007669"/>
    <property type="project" value="TreeGrafter"/>
</dbReference>
<dbReference type="InterPro" id="IPR036388">
    <property type="entry name" value="WH-like_DNA-bd_sf"/>
</dbReference>
<dbReference type="Pfam" id="PF00931">
    <property type="entry name" value="NB-ARC"/>
    <property type="match status" value="2"/>
</dbReference>